<keyword evidence="2" id="KW-1185">Reference proteome</keyword>
<gene>
    <name evidence="1" type="ORF">NPIL_333881</name>
</gene>
<sequence>MSSNSSIRERSSVLKDYSINDVLSVFDIMVKKLEKVVNLLPQGKAIRCFQFQQQIVPEIRGGSPIGDGPFFSLTLLLGNAEQHRLRKSEEKLDIHRHNI</sequence>
<name>A0A8X6SYS2_NEPPI</name>
<dbReference type="EMBL" id="BMAW01095301">
    <property type="protein sequence ID" value="GFS69628.1"/>
    <property type="molecule type" value="Genomic_DNA"/>
</dbReference>
<dbReference type="AlphaFoldDB" id="A0A8X6SYS2"/>
<accession>A0A8X6SYS2</accession>
<comment type="caution">
    <text evidence="1">The sequence shown here is derived from an EMBL/GenBank/DDBJ whole genome shotgun (WGS) entry which is preliminary data.</text>
</comment>
<protein>
    <submittedName>
        <fullName evidence="1">Uncharacterized protein</fullName>
    </submittedName>
</protein>
<evidence type="ECO:0000313" key="2">
    <source>
        <dbReference type="Proteomes" id="UP000887013"/>
    </source>
</evidence>
<organism evidence="1 2">
    <name type="scientific">Nephila pilipes</name>
    <name type="common">Giant wood spider</name>
    <name type="synonym">Nephila maculata</name>
    <dbReference type="NCBI Taxonomy" id="299642"/>
    <lineage>
        <taxon>Eukaryota</taxon>
        <taxon>Metazoa</taxon>
        <taxon>Ecdysozoa</taxon>
        <taxon>Arthropoda</taxon>
        <taxon>Chelicerata</taxon>
        <taxon>Arachnida</taxon>
        <taxon>Araneae</taxon>
        <taxon>Araneomorphae</taxon>
        <taxon>Entelegynae</taxon>
        <taxon>Araneoidea</taxon>
        <taxon>Nephilidae</taxon>
        <taxon>Nephila</taxon>
    </lineage>
</organism>
<evidence type="ECO:0000313" key="1">
    <source>
        <dbReference type="EMBL" id="GFS69628.1"/>
    </source>
</evidence>
<dbReference type="Proteomes" id="UP000887013">
    <property type="component" value="Unassembled WGS sequence"/>
</dbReference>
<proteinExistence type="predicted"/>
<reference evidence="1" key="1">
    <citation type="submission" date="2020-08" db="EMBL/GenBank/DDBJ databases">
        <title>Multicomponent nature underlies the extraordinary mechanical properties of spider dragline silk.</title>
        <authorList>
            <person name="Kono N."/>
            <person name="Nakamura H."/>
            <person name="Mori M."/>
            <person name="Yoshida Y."/>
            <person name="Ohtoshi R."/>
            <person name="Malay A.D."/>
            <person name="Moran D.A.P."/>
            <person name="Tomita M."/>
            <person name="Numata K."/>
            <person name="Arakawa K."/>
        </authorList>
    </citation>
    <scope>NUCLEOTIDE SEQUENCE</scope>
</reference>